<gene>
    <name evidence="2" type="ORF">ACFQ2J_17845</name>
</gene>
<proteinExistence type="predicted"/>
<evidence type="ECO:0000313" key="2">
    <source>
        <dbReference type="EMBL" id="MFD1021057.1"/>
    </source>
</evidence>
<keyword evidence="3" id="KW-1185">Reference proteome</keyword>
<sequence length="95" mass="10956">MIFAGIILMPVFLVSLYIIFKVSWGEEGKDERGQAILNKSYMFSAPILPIGWLLLETAHSFSEVSYDFYRDTMWVLILLTFIVQGATLYTIRKRA</sequence>
<keyword evidence="1" id="KW-0812">Transmembrane</keyword>
<keyword evidence="1" id="KW-0472">Membrane</keyword>
<comment type="caution">
    <text evidence="2">The sequence shown here is derived from an EMBL/GenBank/DDBJ whole genome shotgun (WGS) entry which is preliminary data.</text>
</comment>
<keyword evidence="1" id="KW-1133">Transmembrane helix</keyword>
<evidence type="ECO:0000256" key="1">
    <source>
        <dbReference type="SAM" id="Phobius"/>
    </source>
</evidence>
<evidence type="ECO:0000313" key="3">
    <source>
        <dbReference type="Proteomes" id="UP001596990"/>
    </source>
</evidence>
<protein>
    <recommendedName>
        <fullName evidence="4">DUF2178 domain-containing protein</fullName>
    </recommendedName>
</protein>
<accession>A0ABW3L6E9</accession>
<dbReference type="Proteomes" id="UP001596990">
    <property type="component" value="Unassembled WGS sequence"/>
</dbReference>
<feature type="transmembrane region" description="Helical" evidence="1">
    <location>
        <begin position="6"/>
        <end position="24"/>
    </location>
</feature>
<dbReference type="RefSeq" id="WP_386063813.1">
    <property type="nucleotide sequence ID" value="NZ_JBHTKL010000006.1"/>
</dbReference>
<name>A0ABW3L6E9_9BACI</name>
<reference evidence="3" key="1">
    <citation type="journal article" date="2019" name="Int. J. Syst. Evol. Microbiol.">
        <title>The Global Catalogue of Microorganisms (GCM) 10K type strain sequencing project: providing services to taxonomists for standard genome sequencing and annotation.</title>
        <authorList>
            <consortium name="The Broad Institute Genomics Platform"/>
            <consortium name="The Broad Institute Genome Sequencing Center for Infectious Disease"/>
            <person name="Wu L."/>
            <person name="Ma J."/>
        </authorList>
    </citation>
    <scope>NUCLEOTIDE SEQUENCE [LARGE SCALE GENOMIC DNA]</scope>
    <source>
        <strain evidence="3">CCUG 56607</strain>
    </source>
</reference>
<dbReference type="EMBL" id="JBHTKL010000006">
    <property type="protein sequence ID" value="MFD1021057.1"/>
    <property type="molecule type" value="Genomic_DNA"/>
</dbReference>
<evidence type="ECO:0008006" key="4">
    <source>
        <dbReference type="Google" id="ProtNLM"/>
    </source>
</evidence>
<organism evidence="2 3">
    <name type="scientific">Thalassobacillus hwangdonensis</name>
    <dbReference type="NCBI Taxonomy" id="546108"/>
    <lineage>
        <taxon>Bacteria</taxon>
        <taxon>Bacillati</taxon>
        <taxon>Bacillota</taxon>
        <taxon>Bacilli</taxon>
        <taxon>Bacillales</taxon>
        <taxon>Bacillaceae</taxon>
        <taxon>Thalassobacillus</taxon>
    </lineage>
</organism>
<feature type="transmembrane region" description="Helical" evidence="1">
    <location>
        <begin position="74"/>
        <end position="91"/>
    </location>
</feature>